<dbReference type="Pfam" id="PF01436">
    <property type="entry name" value="NHL"/>
    <property type="match status" value="6"/>
</dbReference>
<evidence type="ECO:0000256" key="6">
    <source>
        <dbReference type="PROSITE-ProRule" id="PRU00087"/>
    </source>
</evidence>
<evidence type="ECO:0000256" key="3">
    <source>
        <dbReference type="ARBA" id="ARBA00022771"/>
    </source>
</evidence>
<dbReference type="RefSeq" id="XP_020917583.1">
    <property type="nucleotide sequence ID" value="XM_021061924.2"/>
</dbReference>
<dbReference type="RefSeq" id="XP_020917590.1">
    <property type="nucleotide sequence ID" value="XM_021061931.2"/>
</dbReference>
<keyword evidence="3 5" id="KW-0863">Zinc-finger</keyword>
<evidence type="ECO:0000313" key="10">
    <source>
        <dbReference type="EnsemblMetazoa" id="XP_028519735.1"/>
    </source>
</evidence>
<feature type="repeat" description="NHL" evidence="7">
    <location>
        <begin position="669"/>
        <end position="695"/>
    </location>
</feature>
<organism evidence="10 11">
    <name type="scientific">Exaiptasia diaphana</name>
    <name type="common">Tropical sea anemone</name>
    <name type="synonym">Aiptasia pulchella</name>
    <dbReference type="NCBI Taxonomy" id="2652724"/>
    <lineage>
        <taxon>Eukaryota</taxon>
        <taxon>Metazoa</taxon>
        <taxon>Cnidaria</taxon>
        <taxon>Anthozoa</taxon>
        <taxon>Hexacorallia</taxon>
        <taxon>Actiniaria</taxon>
        <taxon>Aiptasiidae</taxon>
        <taxon>Exaiptasia</taxon>
    </lineage>
</organism>
<dbReference type="GO" id="GO:0008270">
    <property type="term" value="F:zinc ion binding"/>
    <property type="evidence" value="ECO:0007669"/>
    <property type="project" value="UniProtKB-KW"/>
</dbReference>
<dbReference type="PROSITE" id="PS51125">
    <property type="entry name" value="NHL"/>
    <property type="match status" value="6"/>
</dbReference>
<dbReference type="AlphaFoldDB" id="A0A913YW41"/>
<sequence length="695" mass="77957">MDRKNSDLHTELLKKRLYESVVNSFFTGNSVPRVGDGILNGYLAEFVAIGNVNGSKFFKPHPVLQISPRKFHKTPKDYTGIYSYQDALEDIPEEQTDFTDMLGSCPDHKNEILKYFCETCDEPICLDCTMVDHRKHRFSYLRDVYHRQQHNVGALLTQGRTQIESTRKCLNEVKTMLSCLQDEKEGTEKAIQEHAQKLIKTLEHQAEELMLELRNAYEKKEVTLRKEKQHLELMLEQLNGSCHCAEKAIKIGNELEILVIQKHLKRKLNDVKNTRKDFNSASFQKICYFTKEDSLGAVKDAMGRVTVSETCPDLSIAKGEGLVRGQKGSPTSFMITAKTYNNEPCKSGGDPVSVKVQTPNNDIIEPRIQDEGTGNYSVSFTPSESGNHQVDVEINKQPIRDSPFIVKVSNPRDYSQITRPSLVFGSLGESKGKLNLPLGVAVNNGSILIADCHNHRIQIFDSEGHFLRCFGTFGDKAGQLNNPSDVAVDNEGIIVVCDKDNHRIQRFNKDGIFLSKFGGLGEKPGRFKRPWGVTVNEDNEIVVTDRRNNRIQVFDKNGSHLKTIGCYGHGEGNLNQPYYAVVSRTGDIYVTDSNNHRVQVFDVNGNYLREFGNDSTSDSQLKYPTGIAFDDEGHVLVGDQYHHRIQVYTTDGALLASLSSGLNGLDWSCYPKGLAVSPDGRVVVVDSDNNRVIVL</sequence>
<dbReference type="SUPFAM" id="SSF81296">
    <property type="entry name" value="E set domains"/>
    <property type="match status" value="1"/>
</dbReference>
<dbReference type="Gene3D" id="3.30.160.60">
    <property type="entry name" value="Classic Zinc Finger"/>
    <property type="match status" value="1"/>
</dbReference>
<feature type="repeat" description="NHL" evidence="7">
    <location>
        <begin position="467"/>
        <end position="510"/>
    </location>
</feature>
<dbReference type="OMA" id="CMECEDF"/>
<dbReference type="OrthoDB" id="342730at2759"/>
<evidence type="ECO:0000256" key="1">
    <source>
        <dbReference type="ARBA" id="ARBA00022723"/>
    </source>
</evidence>
<evidence type="ECO:0000259" key="9">
    <source>
        <dbReference type="PROSITE" id="PS50119"/>
    </source>
</evidence>
<dbReference type="SMART" id="SM00557">
    <property type="entry name" value="IG_FLMN"/>
    <property type="match status" value="1"/>
</dbReference>
<dbReference type="GO" id="GO:0000209">
    <property type="term" value="P:protein polyubiquitination"/>
    <property type="evidence" value="ECO:0007669"/>
    <property type="project" value="TreeGrafter"/>
</dbReference>
<dbReference type="InterPro" id="IPR050952">
    <property type="entry name" value="TRIM-NHL_E3_ligases"/>
</dbReference>
<dbReference type="Pfam" id="PF00630">
    <property type="entry name" value="Filamin"/>
    <property type="match status" value="1"/>
</dbReference>
<feature type="repeat" description="NHL" evidence="7">
    <location>
        <begin position="608"/>
        <end position="651"/>
    </location>
</feature>
<dbReference type="GO" id="GO:0043161">
    <property type="term" value="P:proteasome-mediated ubiquitin-dependent protein catabolic process"/>
    <property type="evidence" value="ECO:0007669"/>
    <property type="project" value="TreeGrafter"/>
</dbReference>
<feature type="domain" description="B box-type" evidence="9">
    <location>
        <begin position="105"/>
        <end position="141"/>
    </location>
</feature>
<dbReference type="Gene3D" id="2.120.10.30">
    <property type="entry name" value="TolB, C-terminal domain"/>
    <property type="match status" value="3"/>
</dbReference>
<reference evidence="10" key="1">
    <citation type="submission" date="2022-11" db="UniProtKB">
        <authorList>
            <consortium name="EnsemblMetazoa"/>
        </authorList>
    </citation>
    <scope>IDENTIFICATION</scope>
</reference>
<dbReference type="SUPFAM" id="SSF101898">
    <property type="entry name" value="NHL repeat"/>
    <property type="match status" value="1"/>
</dbReference>
<dbReference type="InterPro" id="IPR001258">
    <property type="entry name" value="NHL_repeat"/>
</dbReference>
<dbReference type="Pfam" id="PF00643">
    <property type="entry name" value="zf-B_box"/>
    <property type="match status" value="1"/>
</dbReference>
<dbReference type="InterPro" id="IPR013783">
    <property type="entry name" value="Ig-like_fold"/>
</dbReference>
<dbReference type="GeneID" id="110254873"/>
<feature type="repeat" description="Filamin" evidence="6">
    <location>
        <begin position="307"/>
        <end position="408"/>
    </location>
</feature>
<feature type="coiled-coil region" evidence="8">
    <location>
        <begin position="170"/>
        <end position="226"/>
    </location>
</feature>
<evidence type="ECO:0000256" key="2">
    <source>
        <dbReference type="ARBA" id="ARBA00022737"/>
    </source>
</evidence>
<dbReference type="EnsemblMetazoa" id="XM_028663934.1">
    <property type="protein sequence ID" value="XP_028519735.1"/>
    <property type="gene ID" value="LOC110254873"/>
</dbReference>
<dbReference type="InterPro" id="IPR003649">
    <property type="entry name" value="Bbox_C"/>
</dbReference>
<dbReference type="GO" id="GO:0000932">
    <property type="term" value="C:P-body"/>
    <property type="evidence" value="ECO:0007669"/>
    <property type="project" value="UniProtKB-SubCell"/>
</dbReference>
<dbReference type="GO" id="GO:0003723">
    <property type="term" value="F:RNA binding"/>
    <property type="evidence" value="ECO:0007669"/>
    <property type="project" value="UniProtKB-KW"/>
</dbReference>
<feature type="repeat" description="NHL" evidence="7">
    <location>
        <begin position="514"/>
        <end position="557"/>
    </location>
</feature>
<dbReference type="PROSITE" id="PS50194">
    <property type="entry name" value="FILAMIN_REPEAT"/>
    <property type="match status" value="1"/>
</dbReference>
<keyword evidence="11" id="KW-1185">Reference proteome</keyword>
<evidence type="ECO:0000256" key="4">
    <source>
        <dbReference type="ARBA" id="ARBA00022833"/>
    </source>
</evidence>
<dbReference type="CDD" id="cd14954">
    <property type="entry name" value="NHL_TRIM71_like"/>
    <property type="match status" value="1"/>
</dbReference>
<dbReference type="KEGG" id="epa:110254873"/>
<feature type="repeat" description="NHL" evidence="7">
    <location>
        <begin position="561"/>
        <end position="604"/>
    </location>
</feature>
<evidence type="ECO:0000256" key="7">
    <source>
        <dbReference type="PROSITE-ProRule" id="PRU00504"/>
    </source>
</evidence>
<dbReference type="EnsemblMetazoa" id="XM_021061931.2">
    <property type="protein sequence ID" value="XP_020917590.1"/>
    <property type="gene ID" value="LOC110254873"/>
</dbReference>
<accession>A0A913YW41</accession>
<dbReference type="PANTHER" id="PTHR24104:SF25">
    <property type="entry name" value="PROTEIN LIN-41"/>
    <property type="match status" value="1"/>
</dbReference>
<keyword evidence="4" id="KW-0862">Zinc</keyword>
<dbReference type="SMART" id="SM00502">
    <property type="entry name" value="BBC"/>
    <property type="match status" value="1"/>
</dbReference>
<evidence type="ECO:0000256" key="8">
    <source>
        <dbReference type="SAM" id="Coils"/>
    </source>
</evidence>
<dbReference type="PROSITE" id="PS50119">
    <property type="entry name" value="ZF_BBOX"/>
    <property type="match status" value="1"/>
</dbReference>
<dbReference type="PANTHER" id="PTHR24104">
    <property type="entry name" value="E3 UBIQUITIN-PROTEIN LIGASE NHLRC1-RELATED"/>
    <property type="match status" value="1"/>
</dbReference>
<dbReference type="InterPro" id="IPR017868">
    <property type="entry name" value="Filamin/ABP280_repeat-like"/>
</dbReference>
<evidence type="ECO:0000313" key="11">
    <source>
        <dbReference type="Proteomes" id="UP000887567"/>
    </source>
</evidence>
<dbReference type="GO" id="GO:0061630">
    <property type="term" value="F:ubiquitin protein ligase activity"/>
    <property type="evidence" value="ECO:0007669"/>
    <property type="project" value="TreeGrafter"/>
</dbReference>
<dbReference type="SUPFAM" id="SSF57845">
    <property type="entry name" value="B-box zinc-binding domain"/>
    <property type="match status" value="1"/>
</dbReference>
<dbReference type="InterPro" id="IPR011042">
    <property type="entry name" value="6-blade_b-propeller_TolB-like"/>
</dbReference>
<proteinExistence type="predicted"/>
<evidence type="ECO:0000256" key="5">
    <source>
        <dbReference type="PROSITE-ProRule" id="PRU00024"/>
    </source>
</evidence>
<dbReference type="Proteomes" id="UP000887567">
    <property type="component" value="Unplaced"/>
</dbReference>
<feature type="repeat" description="NHL" evidence="7">
    <location>
        <begin position="421"/>
        <end position="463"/>
    </location>
</feature>
<name>A0A913YW41_EXADI</name>
<dbReference type="Gene3D" id="2.60.40.10">
    <property type="entry name" value="Immunoglobulins"/>
    <property type="match status" value="1"/>
</dbReference>
<dbReference type="SMART" id="SM00336">
    <property type="entry name" value="BBOX"/>
    <property type="match status" value="1"/>
</dbReference>
<dbReference type="InterPro" id="IPR001298">
    <property type="entry name" value="Filamin/ABP280_rpt"/>
</dbReference>
<keyword evidence="1" id="KW-0479">Metal-binding</keyword>
<protein>
    <recommendedName>
        <fullName evidence="9">B box-type domain-containing protein</fullName>
    </recommendedName>
</protein>
<dbReference type="InterPro" id="IPR014756">
    <property type="entry name" value="Ig_E-set"/>
</dbReference>
<keyword evidence="2" id="KW-0677">Repeat</keyword>
<dbReference type="EnsemblMetazoa" id="XM_021061924.2">
    <property type="protein sequence ID" value="XP_020917583.1"/>
    <property type="gene ID" value="LOC110254873"/>
</dbReference>
<dbReference type="RefSeq" id="XP_028519735.1">
    <property type="nucleotide sequence ID" value="XM_028663934.1"/>
</dbReference>
<dbReference type="InterPro" id="IPR000315">
    <property type="entry name" value="Znf_B-box"/>
</dbReference>
<keyword evidence="8" id="KW-0175">Coiled coil</keyword>